<keyword evidence="2" id="KW-1133">Transmembrane helix</keyword>
<keyword evidence="4" id="KW-1185">Reference proteome</keyword>
<feature type="transmembrane region" description="Helical" evidence="2">
    <location>
        <begin position="225"/>
        <end position="248"/>
    </location>
</feature>
<dbReference type="InterPro" id="IPR045325">
    <property type="entry name" value="TMEM70/TMEM186/TMEM223"/>
</dbReference>
<reference evidence="3" key="1">
    <citation type="submission" date="2019-10" db="EMBL/GenBank/DDBJ databases">
        <authorList>
            <person name="Soares A.E.R."/>
            <person name="Aleixo A."/>
            <person name="Schneider P."/>
            <person name="Miyaki C.Y."/>
            <person name="Schneider M.P."/>
            <person name="Mello C."/>
            <person name="Vasconcelos A.T.R."/>
        </authorList>
    </citation>
    <scope>NUCLEOTIDE SEQUENCE</scope>
    <source>
        <tissue evidence="3">Muscle</tissue>
    </source>
</reference>
<evidence type="ECO:0000313" key="3">
    <source>
        <dbReference type="EMBL" id="KAJ7407529.1"/>
    </source>
</evidence>
<dbReference type="Proteomes" id="UP001145742">
    <property type="component" value="Unassembled WGS sequence"/>
</dbReference>
<sequence>MLVENKLNMSEQRVLAAKGASDTLGSTESVARRTRQVILPFHSAPVGQSGVLGPLLLSDFTKTTPVKPLEENNPGFVDLCLFYTSDLTISDSCREPPIFAEFWVPHYKKDMDVQERVQRRAVELVKGLERESYEELPRELRVFRLEKRIFIGGSSQVTAFQGVAVRSLSTSSPHEHPEHGRLVYKGNLAKTVLGVRFFSYSTSIFNLFMMPYIMLKSGIGVESLLVQAAFYGLIGFFTFVTPVTLHVLTKGYVIRLYYKDEMDTYTAITYNAILAEKATVFHREDVKIPDITKMFTTFYAKTKSMLVNPTLFPNPQDYNHLMGYDKSSLFKLEELKEAEERK</sequence>
<evidence type="ECO:0000256" key="2">
    <source>
        <dbReference type="SAM" id="Phobius"/>
    </source>
</evidence>
<dbReference type="PANTHER" id="PTHR13281">
    <property type="entry name" value="TRANSMEMBRANE PROTEIN 70, MITOCHONDRIAL"/>
    <property type="match status" value="1"/>
</dbReference>
<keyword evidence="2 3" id="KW-0812">Transmembrane</keyword>
<dbReference type="EMBL" id="WHWB01034598">
    <property type="protein sequence ID" value="KAJ7407529.1"/>
    <property type="molecule type" value="Genomic_DNA"/>
</dbReference>
<evidence type="ECO:0000256" key="1">
    <source>
        <dbReference type="ARBA" id="ARBA00005280"/>
    </source>
</evidence>
<keyword evidence="2" id="KW-0472">Membrane</keyword>
<evidence type="ECO:0000313" key="4">
    <source>
        <dbReference type="Proteomes" id="UP001145742"/>
    </source>
</evidence>
<dbReference type="PANTHER" id="PTHR13281:SF0">
    <property type="entry name" value="TRANSMEMBRANE PROTEIN 70, MITOCHONDRIAL"/>
    <property type="match status" value="1"/>
</dbReference>
<gene>
    <name evidence="3" type="ORF">WISP_125929</name>
</gene>
<dbReference type="Pfam" id="PF06979">
    <property type="entry name" value="TMEM70"/>
    <property type="match status" value="1"/>
</dbReference>
<dbReference type="InterPro" id="IPR009724">
    <property type="entry name" value="TMEM70"/>
</dbReference>
<name>A0ABQ9CR10_9PASS</name>
<organism evidence="3 4">
    <name type="scientific">Willisornis vidua</name>
    <name type="common">Xingu scale-backed antbird</name>
    <dbReference type="NCBI Taxonomy" id="1566151"/>
    <lineage>
        <taxon>Eukaryota</taxon>
        <taxon>Metazoa</taxon>
        <taxon>Chordata</taxon>
        <taxon>Craniata</taxon>
        <taxon>Vertebrata</taxon>
        <taxon>Euteleostomi</taxon>
        <taxon>Archelosauria</taxon>
        <taxon>Archosauria</taxon>
        <taxon>Dinosauria</taxon>
        <taxon>Saurischia</taxon>
        <taxon>Theropoda</taxon>
        <taxon>Coelurosauria</taxon>
        <taxon>Aves</taxon>
        <taxon>Neognathae</taxon>
        <taxon>Neoaves</taxon>
        <taxon>Telluraves</taxon>
        <taxon>Australaves</taxon>
        <taxon>Passeriformes</taxon>
        <taxon>Thamnophilidae</taxon>
        <taxon>Willisornis</taxon>
    </lineage>
</organism>
<protein>
    <submittedName>
        <fullName evidence="3">Transmembrane protein 70</fullName>
    </submittedName>
</protein>
<comment type="similarity">
    <text evidence="1">Belongs to the TMEM70 family.</text>
</comment>
<accession>A0ABQ9CR10</accession>
<feature type="transmembrane region" description="Helical" evidence="2">
    <location>
        <begin position="193"/>
        <end position="213"/>
    </location>
</feature>
<proteinExistence type="inferred from homology"/>
<comment type="caution">
    <text evidence="3">The sequence shown here is derived from an EMBL/GenBank/DDBJ whole genome shotgun (WGS) entry which is preliminary data.</text>
</comment>